<comment type="caution">
    <text evidence="3">The sequence shown here is derived from an EMBL/GenBank/DDBJ whole genome shotgun (WGS) entry which is preliminary data.</text>
</comment>
<feature type="domain" description="Lipoyl-binding" evidence="2">
    <location>
        <begin position="83"/>
        <end position="164"/>
    </location>
</feature>
<organism evidence="3 4">
    <name type="scientific">Rhodonellum ikkaensis</name>
    <dbReference type="NCBI Taxonomy" id="336829"/>
    <lineage>
        <taxon>Bacteria</taxon>
        <taxon>Pseudomonadati</taxon>
        <taxon>Bacteroidota</taxon>
        <taxon>Cytophagia</taxon>
        <taxon>Cytophagales</taxon>
        <taxon>Cytophagaceae</taxon>
        <taxon>Rhodonellum</taxon>
    </lineage>
</organism>
<keyword evidence="4" id="KW-1185">Reference proteome</keyword>
<dbReference type="SUPFAM" id="SSF51230">
    <property type="entry name" value="Single hybrid motif"/>
    <property type="match status" value="1"/>
</dbReference>
<dbReference type="CDD" id="cd06850">
    <property type="entry name" value="biotinyl_domain"/>
    <property type="match status" value="1"/>
</dbReference>
<accession>A0A1H3MBD3</accession>
<evidence type="ECO:0000313" key="3">
    <source>
        <dbReference type="EMBL" id="SDY74032.1"/>
    </source>
</evidence>
<dbReference type="PROSITE" id="PS00188">
    <property type="entry name" value="BIOTIN"/>
    <property type="match status" value="1"/>
</dbReference>
<dbReference type="RefSeq" id="WP_019596850.1">
    <property type="nucleotide sequence ID" value="NZ_FNQC01000002.1"/>
</dbReference>
<sequence length="164" mass="18603">MYSVTIDKAALTVEKSPEGYIVNSEILKWDFAQISENHFHVLHEGKSFNLELISLNAETKTVRIKLNNKVTEVILKDKFDQLLEKLGMNGSQNLQIKDLKAPMPGLIFDIKVKVGDEVKKNDPILILEAMKMENILKSPRDGTIKVLKIKKGDSVEKNQVLIQF</sequence>
<proteinExistence type="predicted"/>
<dbReference type="EMBL" id="FNQC01000002">
    <property type="protein sequence ID" value="SDY74032.1"/>
    <property type="molecule type" value="Genomic_DNA"/>
</dbReference>
<evidence type="ECO:0000259" key="2">
    <source>
        <dbReference type="PROSITE" id="PS50968"/>
    </source>
</evidence>
<keyword evidence="1" id="KW-0092">Biotin</keyword>
<dbReference type="InterPro" id="IPR011053">
    <property type="entry name" value="Single_hybrid_motif"/>
</dbReference>
<dbReference type="Pfam" id="PF00364">
    <property type="entry name" value="Biotin_lipoyl"/>
    <property type="match status" value="1"/>
</dbReference>
<reference evidence="3 4" key="1">
    <citation type="submission" date="2016-10" db="EMBL/GenBank/DDBJ databases">
        <authorList>
            <person name="Varghese N."/>
            <person name="Submissions S."/>
        </authorList>
    </citation>
    <scope>NUCLEOTIDE SEQUENCE [LARGE SCALE GENOMIC DNA]</scope>
    <source>
        <strain evidence="3 4">DSM 17997</strain>
    </source>
</reference>
<dbReference type="Gene3D" id="2.40.50.100">
    <property type="match status" value="1"/>
</dbReference>
<dbReference type="PROSITE" id="PS50968">
    <property type="entry name" value="BIOTINYL_LIPOYL"/>
    <property type="match status" value="1"/>
</dbReference>
<dbReference type="PANTHER" id="PTHR45266">
    <property type="entry name" value="OXALOACETATE DECARBOXYLASE ALPHA CHAIN"/>
    <property type="match status" value="1"/>
</dbReference>
<dbReference type="Proteomes" id="UP000199663">
    <property type="component" value="Unassembled WGS sequence"/>
</dbReference>
<evidence type="ECO:0000256" key="1">
    <source>
        <dbReference type="ARBA" id="ARBA00023267"/>
    </source>
</evidence>
<dbReference type="InterPro" id="IPR000089">
    <property type="entry name" value="Biotin_lipoyl"/>
</dbReference>
<dbReference type="InterPro" id="IPR001882">
    <property type="entry name" value="Biotin_BS"/>
</dbReference>
<dbReference type="PANTHER" id="PTHR45266:SF3">
    <property type="entry name" value="OXALOACETATE DECARBOXYLASE ALPHA CHAIN"/>
    <property type="match status" value="1"/>
</dbReference>
<gene>
    <name evidence="3" type="ORF">SAMN05444412_102425</name>
</gene>
<protein>
    <submittedName>
        <fullName evidence="3">Biotin carboxyl carrier protein</fullName>
    </submittedName>
</protein>
<evidence type="ECO:0000313" key="4">
    <source>
        <dbReference type="Proteomes" id="UP000199663"/>
    </source>
</evidence>
<dbReference type="InterPro" id="IPR050709">
    <property type="entry name" value="Biotin_Carboxyl_Carrier/Decarb"/>
</dbReference>
<name>A0A1H3MBD3_9BACT</name>